<dbReference type="Pfam" id="PF06747">
    <property type="entry name" value="CHCH"/>
    <property type="match status" value="1"/>
</dbReference>
<dbReference type="GO" id="GO:0005761">
    <property type="term" value="C:mitochondrial ribosome"/>
    <property type="evidence" value="ECO:0007669"/>
    <property type="project" value="InterPro"/>
</dbReference>
<comment type="caution">
    <text evidence="2">The sequence shown here is derived from an EMBL/GenBank/DDBJ whole genome shotgun (WGS) entry which is preliminary data.</text>
</comment>
<dbReference type="PANTHER" id="PTHR31278">
    <property type="entry name" value="CHCHD1"/>
    <property type="match status" value="1"/>
</dbReference>
<dbReference type="GO" id="GO:0003723">
    <property type="term" value="F:RNA binding"/>
    <property type="evidence" value="ECO:0007669"/>
    <property type="project" value="TreeGrafter"/>
</dbReference>
<reference evidence="2" key="1">
    <citation type="submission" date="2020-04" db="EMBL/GenBank/DDBJ databases">
        <authorList>
            <person name="Alioto T."/>
            <person name="Alioto T."/>
            <person name="Gomez Garrido J."/>
        </authorList>
    </citation>
    <scope>NUCLEOTIDE SEQUENCE</scope>
    <source>
        <strain evidence="2">A484AB</strain>
    </source>
</reference>
<dbReference type="InterPro" id="IPR033620">
    <property type="entry name" value="Ribosomal_mS37_met"/>
</dbReference>
<name>A0A7D9J128_PARCT</name>
<dbReference type="EMBL" id="CACRXK020010030">
    <property type="protein sequence ID" value="CAB4018493.1"/>
    <property type="molecule type" value="Genomic_DNA"/>
</dbReference>
<proteinExistence type="predicted"/>
<dbReference type="InterPro" id="IPR009069">
    <property type="entry name" value="Cys_alpha_HP_mot_SF"/>
</dbReference>
<evidence type="ECO:0000256" key="1">
    <source>
        <dbReference type="ARBA" id="ARBA00023157"/>
    </source>
</evidence>
<keyword evidence="1" id="KW-1015">Disulfide bond</keyword>
<dbReference type="Gene3D" id="1.10.287.1130">
    <property type="entry name" value="CytochromE C oxidase copper chaperone"/>
    <property type="match status" value="1"/>
</dbReference>
<accession>A0A7D9J128</accession>
<dbReference type="GO" id="GO:0032543">
    <property type="term" value="P:mitochondrial translation"/>
    <property type="evidence" value="ECO:0007669"/>
    <property type="project" value="InterPro"/>
</dbReference>
<organism evidence="2 3">
    <name type="scientific">Paramuricea clavata</name>
    <name type="common">Red gorgonian</name>
    <name type="synonym">Violescent sea-whip</name>
    <dbReference type="NCBI Taxonomy" id="317549"/>
    <lineage>
        <taxon>Eukaryota</taxon>
        <taxon>Metazoa</taxon>
        <taxon>Cnidaria</taxon>
        <taxon>Anthozoa</taxon>
        <taxon>Octocorallia</taxon>
        <taxon>Malacalcyonacea</taxon>
        <taxon>Plexauridae</taxon>
        <taxon>Paramuricea</taxon>
    </lineage>
</organism>
<dbReference type="AlphaFoldDB" id="A0A7D9J128"/>
<sequence length="116" mass="13163">MVNLTSIVLGRPPHLIYGVKRGKVPTSLRPHVILKKQALGNASCTEEMSKLMDCFKRENFEDRKCSTEITEFLECARIAAKNRIAKKSSQSGWTLDELNTVLKENTQTIKKSRVRT</sequence>
<dbReference type="PANTHER" id="PTHR31278:SF2">
    <property type="entry name" value="SMALL RIBOSOMAL SUBUNIT PROTEIN MS37"/>
    <property type="match status" value="1"/>
</dbReference>
<dbReference type="InterPro" id="IPR010625">
    <property type="entry name" value="CHCH"/>
</dbReference>
<keyword evidence="3" id="KW-1185">Reference proteome</keyword>
<dbReference type="Proteomes" id="UP001152795">
    <property type="component" value="Unassembled WGS sequence"/>
</dbReference>
<evidence type="ECO:0000313" key="3">
    <source>
        <dbReference type="Proteomes" id="UP001152795"/>
    </source>
</evidence>
<dbReference type="OrthoDB" id="5825849at2759"/>
<dbReference type="SUPFAM" id="SSF47072">
    <property type="entry name" value="Cysteine alpha-hairpin motif"/>
    <property type="match status" value="1"/>
</dbReference>
<evidence type="ECO:0000313" key="2">
    <source>
        <dbReference type="EMBL" id="CAB4018493.1"/>
    </source>
</evidence>
<protein>
    <submittedName>
        <fullName evidence="2">Uncharacterized protein</fullName>
    </submittedName>
</protein>
<gene>
    <name evidence="2" type="ORF">PACLA_8A080855</name>
</gene>
<dbReference type="GO" id="GO:0005654">
    <property type="term" value="C:nucleoplasm"/>
    <property type="evidence" value="ECO:0007669"/>
    <property type="project" value="TreeGrafter"/>
</dbReference>
<dbReference type="PROSITE" id="PS51808">
    <property type="entry name" value="CHCH"/>
    <property type="match status" value="1"/>
</dbReference>